<evidence type="ECO:0000256" key="1">
    <source>
        <dbReference type="SAM" id="MobiDB-lite"/>
    </source>
</evidence>
<dbReference type="Proteomes" id="UP000009169">
    <property type="component" value="Unassembled WGS sequence"/>
</dbReference>
<evidence type="ECO:0000313" key="2">
    <source>
        <dbReference type="EMBL" id="EGE09620.1"/>
    </source>
</evidence>
<dbReference type="HOGENOM" id="CLU_2147648_0_0_1"/>
<keyword evidence="3" id="KW-1185">Reference proteome</keyword>
<name>F2Q652_TRIEC</name>
<reference evidence="3" key="1">
    <citation type="journal article" date="2012" name="MBio">
        <title>Comparative genome analysis of Trichophyton rubrum and related dermatophytes reveals candidate genes involved in infection.</title>
        <authorList>
            <person name="Martinez D.A."/>
            <person name="Oliver B.G."/>
            <person name="Graeser Y."/>
            <person name="Goldberg J.M."/>
            <person name="Li W."/>
            <person name="Martinez-Rossi N.M."/>
            <person name="Monod M."/>
            <person name="Shelest E."/>
            <person name="Barton R.C."/>
            <person name="Birch E."/>
            <person name="Brakhage A.A."/>
            <person name="Chen Z."/>
            <person name="Gurr S.J."/>
            <person name="Heiman D."/>
            <person name="Heitman J."/>
            <person name="Kosti I."/>
            <person name="Rossi A."/>
            <person name="Saif S."/>
            <person name="Samalova M."/>
            <person name="Saunders C.W."/>
            <person name="Shea T."/>
            <person name="Summerbell R.C."/>
            <person name="Xu J."/>
            <person name="Young S."/>
            <person name="Zeng Q."/>
            <person name="Birren B.W."/>
            <person name="Cuomo C.A."/>
            <person name="White T.C."/>
        </authorList>
    </citation>
    <scope>NUCLEOTIDE SEQUENCE [LARGE SCALE GENOMIC DNA]</scope>
    <source>
        <strain evidence="3">ATCC MYA-4606 / CBS 127.97</strain>
    </source>
</reference>
<dbReference type="VEuPathDB" id="FungiDB:TEQG_08558"/>
<feature type="region of interest" description="Disordered" evidence="1">
    <location>
        <begin position="29"/>
        <end position="64"/>
    </location>
</feature>
<evidence type="ECO:0000313" key="3">
    <source>
        <dbReference type="Proteomes" id="UP000009169"/>
    </source>
</evidence>
<protein>
    <submittedName>
        <fullName evidence="2">Uncharacterized protein</fullName>
    </submittedName>
</protein>
<dbReference type="AlphaFoldDB" id="F2Q652"/>
<accession>F2Q652</accession>
<sequence length="112" mass="11806">MDPFLARYGPFGFPNGNPLAKRTLFWAGRPLGPNGPSGPDGPSGPFSQNGPLWPRGQNGPPRGAIWGRKKKVLQIAPGLIQACSTVDLGAIGMHLAAAGPLWTLQNRVVPMV</sequence>
<proteinExistence type="predicted"/>
<organism evidence="2 3">
    <name type="scientific">Trichophyton equinum (strain ATCC MYA-4606 / CBS 127.97)</name>
    <name type="common">Horse ringworm fungus</name>
    <dbReference type="NCBI Taxonomy" id="559882"/>
    <lineage>
        <taxon>Eukaryota</taxon>
        <taxon>Fungi</taxon>
        <taxon>Dikarya</taxon>
        <taxon>Ascomycota</taxon>
        <taxon>Pezizomycotina</taxon>
        <taxon>Eurotiomycetes</taxon>
        <taxon>Eurotiomycetidae</taxon>
        <taxon>Onygenales</taxon>
        <taxon>Arthrodermataceae</taxon>
        <taxon>Trichophyton</taxon>
    </lineage>
</organism>
<gene>
    <name evidence="2" type="ORF">TEQG_08558</name>
</gene>
<dbReference type="EMBL" id="DS995840">
    <property type="protein sequence ID" value="EGE09620.1"/>
    <property type="molecule type" value="Genomic_DNA"/>
</dbReference>